<keyword evidence="2" id="KW-1185">Reference proteome</keyword>
<gene>
    <name evidence="1" type="primary">casB</name>
    <name evidence="1" type="synonym">cse2</name>
    <name evidence="1" type="ORF">ACFPWU_14105</name>
</gene>
<sequence>MTIAAGTGEPQPVTPTQALMQETLRRLAANRVPGSNLYSGWLADLRHGITRTGESRAVVPAGPYLGGLSPRERSGALRAAAIRASNKDVRNAKGRALGVSFASLSRAVGGSSVERQVATLPLLDLESAAAALDGLVDRCSSAGVAVDFAALARTLVHWGTGATPRSQEIRNQIVLDFHYAAAGVTR</sequence>
<comment type="caution">
    <text evidence="1">The sequence shown here is derived from an EMBL/GenBank/DDBJ whole genome shotgun (WGS) entry which is preliminary data.</text>
</comment>
<dbReference type="Proteomes" id="UP001596098">
    <property type="component" value="Unassembled WGS sequence"/>
</dbReference>
<accession>A0ABW1R0G4</accession>
<evidence type="ECO:0000313" key="1">
    <source>
        <dbReference type="EMBL" id="MFC6154798.1"/>
    </source>
</evidence>
<dbReference type="NCBIfam" id="TIGR02548">
    <property type="entry name" value="casB_cse2"/>
    <property type="match status" value="1"/>
</dbReference>
<proteinExistence type="predicted"/>
<dbReference type="EMBL" id="JBHSQI010000009">
    <property type="protein sequence ID" value="MFC6154798.1"/>
    <property type="molecule type" value="Genomic_DNA"/>
</dbReference>
<dbReference type="InterPro" id="IPR038287">
    <property type="entry name" value="Cse2_sf"/>
</dbReference>
<name>A0ABW1R0G4_9ACTN</name>
<dbReference type="Pfam" id="PF09485">
    <property type="entry name" value="CRISPR_Cse2"/>
    <property type="match status" value="1"/>
</dbReference>
<protein>
    <submittedName>
        <fullName evidence="1">Type I-E CRISPR-associated protein Cse2/CasB</fullName>
    </submittedName>
</protein>
<dbReference type="RefSeq" id="WP_128219155.1">
    <property type="nucleotide sequence ID" value="NZ_CP034929.1"/>
</dbReference>
<dbReference type="Gene3D" id="1.10.520.40">
    <property type="entry name" value="CRISPR-associated protein Cse2"/>
    <property type="match status" value="1"/>
</dbReference>
<evidence type="ECO:0000313" key="2">
    <source>
        <dbReference type="Proteomes" id="UP001596098"/>
    </source>
</evidence>
<dbReference type="InterPro" id="IPR013382">
    <property type="entry name" value="CRISPR-assoc_prot_Cse2"/>
</dbReference>
<reference evidence="2" key="1">
    <citation type="journal article" date="2019" name="Int. J. Syst. Evol. Microbiol.">
        <title>The Global Catalogue of Microorganisms (GCM) 10K type strain sequencing project: providing services to taxonomists for standard genome sequencing and annotation.</title>
        <authorList>
            <consortium name="The Broad Institute Genomics Platform"/>
            <consortium name="The Broad Institute Genome Sequencing Center for Infectious Disease"/>
            <person name="Wu L."/>
            <person name="Ma J."/>
        </authorList>
    </citation>
    <scope>NUCLEOTIDE SEQUENCE [LARGE SCALE GENOMIC DNA]</scope>
    <source>
        <strain evidence="2">DFY28</strain>
    </source>
</reference>
<organism evidence="1 2">
    <name type="scientific">Nocardioides yefusunii</name>
    <dbReference type="NCBI Taxonomy" id="2500546"/>
    <lineage>
        <taxon>Bacteria</taxon>
        <taxon>Bacillati</taxon>
        <taxon>Actinomycetota</taxon>
        <taxon>Actinomycetes</taxon>
        <taxon>Propionibacteriales</taxon>
        <taxon>Nocardioidaceae</taxon>
        <taxon>Nocardioides</taxon>
    </lineage>
</organism>